<dbReference type="Pfam" id="PF07715">
    <property type="entry name" value="Plug"/>
    <property type="match status" value="1"/>
</dbReference>
<comment type="similarity">
    <text evidence="7">Belongs to the TonB-dependent receptor family.</text>
</comment>
<comment type="caution">
    <text evidence="9">The sequence shown here is derived from an EMBL/GenBank/DDBJ whole genome shotgun (WGS) entry which is preliminary data.</text>
</comment>
<comment type="subcellular location">
    <subcellularLocation>
        <location evidence="1 7">Cell outer membrane</location>
        <topology evidence="1 7">Multi-pass membrane protein</topology>
    </subcellularLocation>
</comment>
<proteinExistence type="inferred from homology"/>
<dbReference type="Proteomes" id="UP000479293">
    <property type="component" value="Unassembled WGS sequence"/>
</dbReference>
<keyword evidence="6 7" id="KW-0998">Cell outer membrane</keyword>
<dbReference type="InterPro" id="IPR036942">
    <property type="entry name" value="Beta-barrel_TonB_sf"/>
</dbReference>
<dbReference type="Gene3D" id="2.170.130.10">
    <property type="entry name" value="TonB-dependent receptor, plug domain"/>
    <property type="match status" value="1"/>
</dbReference>
<dbReference type="NCBIfam" id="TIGR04056">
    <property type="entry name" value="OMP_RagA_SusC"/>
    <property type="match status" value="1"/>
</dbReference>
<accession>A0A7C9FNH1</accession>
<keyword evidence="4 7" id="KW-0812">Transmembrane</keyword>
<protein>
    <submittedName>
        <fullName evidence="9">SusC/RagA family TonB-linked outer membrane protein</fullName>
    </submittedName>
</protein>
<dbReference type="InterPro" id="IPR023996">
    <property type="entry name" value="TonB-dep_OMP_SusC/RagA"/>
</dbReference>
<dbReference type="InterPro" id="IPR039426">
    <property type="entry name" value="TonB-dep_rcpt-like"/>
</dbReference>
<dbReference type="EMBL" id="WHLY01000002">
    <property type="protein sequence ID" value="MPR33031.1"/>
    <property type="molecule type" value="Genomic_DNA"/>
</dbReference>
<dbReference type="NCBIfam" id="TIGR04057">
    <property type="entry name" value="SusC_RagA_signa"/>
    <property type="match status" value="1"/>
</dbReference>
<dbReference type="InterPro" id="IPR008969">
    <property type="entry name" value="CarboxyPept-like_regulatory"/>
</dbReference>
<dbReference type="InterPro" id="IPR037066">
    <property type="entry name" value="Plug_dom_sf"/>
</dbReference>
<evidence type="ECO:0000313" key="9">
    <source>
        <dbReference type="EMBL" id="MPR33031.1"/>
    </source>
</evidence>
<reference evidence="9 10" key="1">
    <citation type="submission" date="2019-10" db="EMBL/GenBank/DDBJ databases">
        <title>Draft Genome Sequence of Cytophagaceae sp. SJW1-29.</title>
        <authorList>
            <person name="Choi A."/>
        </authorList>
    </citation>
    <scope>NUCLEOTIDE SEQUENCE [LARGE SCALE GENOMIC DNA]</scope>
    <source>
        <strain evidence="9 10">SJW1-29</strain>
    </source>
</reference>
<keyword evidence="2 7" id="KW-0813">Transport</keyword>
<name>A0A7C9FNH1_9BACT</name>
<dbReference type="Gene3D" id="2.60.40.1120">
    <property type="entry name" value="Carboxypeptidase-like, regulatory domain"/>
    <property type="match status" value="1"/>
</dbReference>
<keyword evidence="3 7" id="KW-1134">Transmembrane beta strand</keyword>
<dbReference type="InterPro" id="IPR023997">
    <property type="entry name" value="TonB-dep_OMP_SusC/RagA_CS"/>
</dbReference>
<dbReference type="InterPro" id="IPR012910">
    <property type="entry name" value="Plug_dom"/>
</dbReference>
<dbReference type="Pfam" id="PF13715">
    <property type="entry name" value="CarbopepD_reg_2"/>
    <property type="match status" value="1"/>
</dbReference>
<evidence type="ECO:0000256" key="6">
    <source>
        <dbReference type="ARBA" id="ARBA00023237"/>
    </source>
</evidence>
<dbReference type="SUPFAM" id="SSF49464">
    <property type="entry name" value="Carboxypeptidase regulatory domain-like"/>
    <property type="match status" value="1"/>
</dbReference>
<evidence type="ECO:0000256" key="7">
    <source>
        <dbReference type="PROSITE-ProRule" id="PRU01360"/>
    </source>
</evidence>
<gene>
    <name evidence="9" type="ORF">GBK04_06575</name>
</gene>
<dbReference type="RefSeq" id="WP_152757967.1">
    <property type="nucleotide sequence ID" value="NZ_WHLY01000002.1"/>
</dbReference>
<dbReference type="PROSITE" id="PS52016">
    <property type="entry name" value="TONB_DEPENDENT_REC_3"/>
    <property type="match status" value="1"/>
</dbReference>
<keyword evidence="5 7" id="KW-0472">Membrane</keyword>
<evidence type="ECO:0000259" key="8">
    <source>
        <dbReference type="Pfam" id="PF07715"/>
    </source>
</evidence>
<keyword evidence="10" id="KW-1185">Reference proteome</keyword>
<evidence type="ECO:0000256" key="3">
    <source>
        <dbReference type="ARBA" id="ARBA00022452"/>
    </source>
</evidence>
<dbReference type="SUPFAM" id="SSF56935">
    <property type="entry name" value="Porins"/>
    <property type="match status" value="1"/>
</dbReference>
<evidence type="ECO:0000256" key="4">
    <source>
        <dbReference type="ARBA" id="ARBA00022692"/>
    </source>
</evidence>
<organism evidence="9 10">
    <name type="scientific">Salmonirosea aquatica</name>
    <dbReference type="NCBI Taxonomy" id="2654236"/>
    <lineage>
        <taxon>Bacteria</taxon>
        <taxon>Pseudomonadati</taxon>
        <taxon>Bacteroidota</taxon>
        <taxon>Cytophagia</taxon>
        <taxon>Cytophagales</taxon>
        <taxon>Spirosomataceae</taxon>
        <taxon>Salmonirosea</taxon>
    </lineage>
</organism>
<evidence type="ECO:0000256" key="1">
    <source>
        <dbReference type="ARBA" id="ARBA00004571"/>
    </source>
</evidence>
<evidence type="ECO:0000256" key="5">
    <source>
        <dbReference type="ARBA" id="ARBA00023136"/>
    </source>
</evidence>
<feature type="domain" description="TonB-dependent receptor plug" evidence="8">
    <location>
        <begin position="223"/>
        <end position="329"/>
    </location>
</feature>
<evidence type="ECO:0000313" key="10">
    <source>
        <dbReference type="Proteomes" id="UP000479293"/>
    </source>
</evidence>
<dbReference type="Gene3D" id="2.40.170.20">
    <property type="entry name" value="TonB-dependent receptor, beta-barrel domain"/>
    <property type="match status" value="1"/>
</dbReference>
<sequence>MRLSFQQILLLGLITAAAYSRDSAGQDILQQQISIRAENVPLQQVLTEIEAKANIRFAYSRSLIPVKESVQIVANQEALASILNRVLHPLQIEYSITNRQIVLRRRKTASLKVPAEEDDATFGIVTAPEDITLTGNVVDEKSGEALPGVSILVKNTSRGTTTDQNGNFRLDVPSGEATLVFSYVGYLAREIVVGSQTTFRVSLSPDTKALEEVVVVGYGTQSKRNVTGSVAKVDLKRTETLPNTNVTQALRGTIAGVQFTDNGRPGQGGSIYIRGLRSITASNNPLIVVDGAFFNGSLADISPNDIESVEVLKDASASAIYGSRAANGVILVTTKQGKTEKPTIRFNTYYGVQSFAHKIQLLTPERYIKKFLDYRTQNDQVSNPADIENYLQPLELENYRNGTTIDPWDEITQKATIQSYELSIGARSERSSYYLSAGYTDEKGLIFGDRAKRITLRSNVDTKITSWLNVGITSQFSQRDLSGIEASTSSAAQLSPYATLYFDEAKTDPIPYPQTDNLILHPKFNALTNQNESIYNNLFANFYAIVNLPIEGLKYRLNYSPNFRWAHNYNFSPVYVKNSINRLGSGSKYNEENFDWVVENILTYNTHFGDKHNLDVTLLYGANAFNFNSTQASGSNFFNDVLGWNNLSLAEVQTSNTDAYKQAGISSMARINYRFMERYLLTFTARRDGTSVFGKNNKYGVFPSAALAWIASDESFFQSVSWMDMLKFRISYGLVGNQAVSPYSSLSQMESTRYVYGDGGPTTTGIYLSTIPNSNLKWEKTTAANLAVDFSVLKGRIGGTVEVYNLDTRDLLLDRSIPVMTGFSKIRTNVGATNNKGLEITLNTVNVKGAQFSWTSDIVFSTNRNRIVKLYGNDADGDGVEDNDISNRWFIGEPLGVLYDYVRDGIYQEGDELPKGYKPGFVRVKDLNGDGIFNASDRQVVGQSQPKYRWGFTNTFNYNGFSLSVFVNSLLGWQKNNSFFLDPSKIFTGRSLNFADVGWWTAENKSNTRPSLVFTNPLGLGFYESRDFVRIQDVSLSYTFKNDLLSRYKMASARVYLSSKNLATFTNWTGWDPESGYASDVSGSADRVGFPTPRSIVLGVNLSF</sequence>
<dbReference type="GO" id="GO:0009279">
    <property type="term" value="C:cell outer membrane"/>
    <property type="evidence" value="ECO:0007669"/>
    <property type="project" value="UniProtKB-SubCell"/>
</dbReference>
<evidence type="ECO:0000256" key="2">
    <source>
        <dbReference type="ARBA" id="ARBA00022448"/>
    </source>
</evidence>
<dbReference type="AlphaFoldDB" id="A0A7C9FNH1"/>